<dbReference type="Proteomes" id="UP001177140">
    <property type="component" value="Unassembled WGS sequence"/>
</dbReference>
<accession>A0AA41UYD8</accession>
<reference evidence="3" key="1">
    <citation type="submission" date="2022-03" db="EMBL/GenBank/DDBJ databases">
        <title>A functionally conserved STORR gene fusion in Papaver species that diverged 16.8 million years ago.</title>
        <authorList>
            <person name="Catania T."/>
        </authorList>
    </citation>
    <scope>NUCLEOTIDE SEQUENCE</scope>
    <source>
        <strain evidence="3">S-191538</strain>
    </source>
</reference>
<sequence length="97" mass="10728">MANRLRGFTRMLSTARNSTRKEFSSPAGKKSTQNLKDVGVTDAERAKQIDREVTIDTTKALLKGAAGGLVLGSVICYFVYGWNPFNMDTHRCKLCGR</sequence>
<evidence type="ECO:0000313" key="3">
    <source>
        <dbReference type="EMBL" id="MCL7024602.1"/>
    </source>
</evidence>
<gene>
    <name evidence="3" type="ORF">MKW94_006219</name>
</gene>
<comment type="caution">
    <text evidence="3">The sequence shown here is derived from an EMBL/GenBank/DDBJ whole genome shotgun (WGS) entry which is preliminary data.</text>
</comment>
<dbReference type="AlphaFoldDB" id="A0AA41UYD8"/>
<organism evidence="3 4">
    <name type="scientific">Papaver nudicaule</name>
    <name type="common">Iceland poppy</name>
    <dbReference type="NCBI Taxonomy" id="74823"/>
    <lineage>
        <taxon>Eukaryota</taxon>
        <taxon>Viridiplantae</taxon>
        <taxon>Streptophyta</taxon>
        <taxon>Embryophyta</taxon>
        <taxon>Tracheophyta</taxon>
        <taxon>Spermatophyta</taxon>
        <taxon>Magnoliopsida</taxon>
        <taxon>Ranunculales</taxon>
        <taxon>Papaveraceae</taxon>
        <taxon>Papaveroideae</taxon>
        <taxon>Papaver</taxon>
    </lineage>
</organism>
<evidence type="ECO:0000313" key="4">
    <source>
        <dbReference type="Proteomes" id="UP001177140"/>
    </source>
</evidence>
<name>A0AA41UYD8_PAPNU</name>
<feature type="region of interest" description="Disordered" evidence="1">
    <location>
        <begin position="16"/>
        <end position="37"/>
    </location>
</feature>
<keyword evidence="2" id="KW-1133">Transmembrane helix</keyword>
<keyword evidence="2" id="KW-0812">Transmembrane</keyword>
<evidence type="ECO:0000256" key="2">
    <source>
        <dbReference type="SAM" id="Phobius"/>
    </source>
</evidence>
<keyword evidence="2" id="KW-0472">Membrane</keyword>
<proteinExistence type="predicted"/>
<feature type="transmembrane region" description="Helical" evidence="2">
    <location>
        <begin position="60"/>
        <end position="80"/>
    </location>
</feature>
<dbReference type="EMBL" id="JAJJMA010036282">
    <property type="protein sequence ID" value="MCL7024602.1"/>
    <property type="molecule type" value="Genomic_DNA"/>
</dbReference>
<evidence type="ECO:0000256" key="1">
    <source>
        <dbReference type="SAM" id="MobiDB-lite"/>
    </source>
</evidence>
<keyword evidence="4" id="KW-1185">Reference proteome</keyword>
<protein>
    <submittedName>
        <fullName evidence="3">Uncharacterized protein</fullName>
    </submittedName>
</protein>